<dbReference type="EMBL" id="PJAI02000036">
    <property type="protein sequence ID" value="TYK64237.1"/>
    <property type="molecule type" value="Genomic_DNA"/>
</dbReference>
<proteinExistence type="predicted"/>
<evidence type="ECO:0000313" key="1">
    <source>
        <dbReference type="EMBL" id="TYK64237.1"/>
    </source>
</evidence>
<sequence length="276" mass="31846">MFSIYAYKAYSVDIIKIKHQQLSKNKAKHNLEVIRRALKITEPQYGPFVLERVNIRMTSDREVKIVQKGKILNATITPANELADKALLPIQVPIRLGLLSYRVLLINKNDLSTFAQISNLNDLKQQSVGLLQGWKTAQIYKQNDIDLIETHNYEGLFLMLNKHRFNYIPRGVYEIFDEVEGQKLILPNVVIEPTIVLFIPTVTYLYVSPKYPRLANRLNAGLRQLLASGELKSLLYQYYGEDIKRANIKGRNIITIPNSYYSKEGNVNKEHLLHLH</sequence>
<name>A0ABY3MSY9_9GAMM</name>
<organism evidence="1 2">
    <name type="scientific">Colwellia echini</name>
    <dbReference type="NCBI Taxonomy" id="1982103"/>
    <lineage>
        <taxon>Bacteria</taxon>
        <taxon>Pseudomonadati</taxon>
        <taxon>Pseudomonadota</taxon>
        <taxon>Gammaproteobacteria</taxon>
        <taxon>Alteromonadales</taxon>
        <taxon>Colwelliaceae</taxon>
        <taxon>Colwellia</taxon>
    </lineage>
</organism>
<comment type="caution">
    <text evidence="1">The sequence shown here is derived from an EMBL/GenBank/DDBJ whole genome shotgun (WGS) entry which is preliminary data.</text>
</comment>
<keyword evidence="2" id="KW-1185">Reference proteome</keyword>
<dbReference type="Gene3D" id="3.40.190.10">
    <property type="entry name" value="Periplasmic binding protein-like II"/>
    <property type="match status" value="2"/>
</dbReference>
<dbReference type="Proteomes" id="UP000815846">
    <property type="component" value="Unassembled WGS sequence"/>
</dbReference>
<dbReference type="RefSeq" id="WP_101344202.1">
    <property type="nucleotide sequence ID" value="NZ_PJAI02000036.1"/>
</dbReference>
<reference evidence="1 2" key="1">
    <citation type="submission" date="2019-08" db="EMBL/GenBank/DDBJ databases">
        <title>Microbe sample from Colwellia echini.</title>
        <authorList>
            <person name="Christiansen L."/>
            <person name="Pathiraja D."/>
            <person name="Schultz-Johansen M."/>
            <person name="Choi I.-G."/>
            <person name="Stougaard P."/>
        </authorList>
    </citation>
    <scope>NUCLEOTIDE SEQUENCE [LARGE SCALE GENOMIC DNA]</scope>
    <source>
        <strain evidence="1 2">A3</strain>
    </source>
</reference>
<protein>
    <submittedName>
        <fullName evidence="1">Amino acid ABC transporter substrate-binding protein</fullName>
    </submittedName>
</protein>
<gene>
    <name evidence="1" type="ORF">CWS31_016750</name>
</gene>
<evidence type="ECO:0000313" key="2">
    <source>
        <dbReference type="Proteomes" id="UP000815846"/>
    </source>
</evidence>
<accession>A0ABY3MSY9</accession>
<dbReference type="SUPFAM" id="SSF53850">
    <property type="entry name" value="Periplasmic binding protein-like II"/>
    <property type="match status" value="1"/>
</dbReference>